<evidence type="ECO:0000313" key="4">
    <source>
        <dbReference type="EMBL" id="TXN31624.1"/>
    </source>
</evidence>
<gene>
    <name evidence="4" type="ORF">FVP33_06805</name>
</gene>
<evidence type="ECO:0000256" key="1">
    <source>
        <dbReference type="ARBA" id="ARBA00022553"/>
    </source>
</evidence>
<dbReference type="InterPro" id="IPR050595">
    <property type="entry name" value="Bact_response_regulator"/>
</dbReference>
<keyword evidence="1 2" id="KW-0597">Phosphoprotein</keyword>
<accession>A0A5C8USR6</accession>
<dbReference type="InterPro" id="IPR001789">
    <property type="entry name" value="Sig_transdc_resp-reg_receiver"/>
</dbReference>
<evidence type="ECO:0000313" key="5">
    <source>
        <dbReference type="Proteomes" id="UP000321379"/>
    </source>
</evidence>
<dbReference type="SUPFAM" id="SSF52172">
    <property type="entry name" value="CheY-like"/>
    <property type="match status" value="1"/>
</dbReference>
<evidence type="ECO:0000256" key="2">
    <source>
        <dbReference type="PROSITE-ProRule" id="PRU00169"/>
    </source>
</evidence>
<feature type="domain" description="Response regulatory" evidence="3">
    <location>
        <begin position="8"/>
        <end position="125"/>
    </location>
</feature>
<proteinExistence type="predicted"/>
<dbReference type="AlphaFoldDB" id="A0A5C8USR6"/>
<dbReference type="Pfam" id="PF00072">
    <property type="entry name" value="Response_reg"/>
    <property type="match status" value="1"/>
</dbReference>
<dbReference type="Proteomes" id="UP000321379">
    <property type="component" value="Unassembled WGS sequence"/>
</dbReference>
<feature type="modified residue" description="4-aspartylphosphate" evidence="2">
    <location>
        <position position="58"/>
    </location>
</feature>
<dbReference type="SMART" id="SM00448">
    <property type="entry name" value="REC"/>
    <property type="match status" value="1"/>
</dbReference>
<name>A0A5C8USR6_9MICO</name>
<sequence length="129" mass="13519">MNESVPARVVIADDDPDIRALVAIAVKRAGLELVESAADGTAAWHALQTHRPDLAVLDMSMPGLTGLEVCRLARSDDSLDGIHLVLLTAAVDDQSRAAGADAGADDFFVKPFSPRELALALSALMATDN</sequence>
<evidence type="ECO:0000259" key="3">
    <source>
        <dbReference type="PROSITE" id="PS50110"/>
    </source>
</evidence>
<keyword evidence="5" id="KW-1185">Reference proteome</keyword>
<comment type="caution">
    <text evidence="4">The sequence shown here is derived from an EMBL/GenBank/DDBJ whole genome shotgun (WGS) entry which is preliminary data.</text>
</comment>
<dbReference type="PANTHER" id="PTHR44591:SF18">
    <property type="entry name" value="REGULATORY PROTEIN"/>
    <property type="match status" value="1"/>
</dbReference>
<dbReference type="Gene3D" id="3.40.50.2300">
    <property type="match status" value="1"/>
</dbReference>
<dbReference type="InterPro" id="IPR011006">
    <property type="entry name" value="CheY-like_superfamily"/>
</dbReference>
<organism evidence="4 5">
    <name type="scientific">Lacisediminihabitans profunda</name>
    <dbReference type="NCBI Taxonomy" id="2594790"/>
    <lineage>
        <taxon>Bacteria</taxon>
        <taxon>Bacillati</taxon>
        <taxon>Actinomycetota</taxon>
        <taxon>Actinomycetes</taxon>
        <taxon>Micrococcales</taxon>
        <taxon>Microbacteriaceae</taxon>
        <taxon>Lacisediminihabitans</taxon>
    </lineage>
</organism>
<dbReference type="GO" id="GO:0000160">
    <property type="term" value="P:phosphorelay signal transduction system"/>
    <property type="evidence" value="ECO:0007669"/>
    <property type="project" value="InterPro"/>
</dbReference>
<reference evidence="4 5" key="1">
    <citation type="submission" date="2019-08" db="EMBL/GenBank/DDBJ databases">
        <title>Bacterial whole genome sequence for Glaciihabitans sp. CHu50b-6-2.</title>
        <authorList>
            <person name="Jin L."/>
        </authorList>
    </citation>
    <scope>NUCLEOTIDE SEQUENCE [LARGE SCALE GENOMIC DNA]</scope>
    <source>
        <strain evidence="4 5">CHu50b-6-2</strain>
    </source>
</reference>
<dbReference type="PROSITE" id="PS50110">
    <property type="entry name" value="RESPONSE_REGULATORY"/>
    <property type="match status" value="1"/>
</dbReference>
<dbReference type="EMBL" id="VRMG01000005">
    <property type="protein sequence ID" value="TXN31624.1"/>
    <property type="molecule type" value="Genomic_DNA"/>
</dbReference>
<dbReference type="PANTHER" id="PTHR44591">
    <property type="entry name" value="STRESS RESPONSE REGULATOR PROTEIN 1"/>
    <property type="match status" value="1"/>
</dbReference>
<protein>
    <submittedName>
        <fullName evidence="4">Response regulator</fullName>
    </submittedName>
</protein>